<dbReference type="GO" id="GO:0005737">
    <property type="term" value="C:cytoplasm"/>
    <property type="evidence" value="ECO:0007669"/>
    <property type="project" value="UniProtKB-SubCell"/>
</dbReference>
<dbReference type="PANTHER" id="PTHR21237:SF23">
    <property type="entry name" value="GRPE PROTEIN HOMOLOG, MITOCHONDRIAL"/>
    <property type="match status" value="1"/>
</dbReference>
<reference evidence="7" key="1">
    <citation type="submission" date="2017-09" db="EMBL/GenBank/DDBJ databases">
        <title>Depth-based differentiation of microbial function through sediment-hosted aquifers and enrichment of novel symbionts in the deep terrestrial subsurface.</title>
        <authorList>
            <person name="Probst A.J."/>
            <person name="Ladd B."/>
            <person name="Jarett J.K."/>
            <person name="Geller-Mcgrath D.E."/>
            <person name="Sieber C.M.K."/>
            <person name="Emerson J.B."/>
            <person name="Anantharaman K."/>
            <person name="Thomas B.C."/>
            <person name="Malmstrom R."/>
            <person name="Stieglmeier M."/>
            <person name="Klingl A."/>
            <person name="Woyke T."/>
            <person name="Ryan C.M."/>
            <person name="Banfield J.F."/>
        </authorList>
    </citation>
    <scope>NUCLEOTIDE SEQUENCE [LARGE SCALE GENOMIC DNA]</scope>
</reference>
<protein>
    <recommendedName>
        <fullName evidence="3">Protein GrpE</fullName>
    </recommendedName>
    <alternativeName>
        <fullName evidence="3">HSP-70 cofactor</fullName>
    </alternativeName>
</protein>
<dbReference type="Gene3D" id="2.30.22.10">
    <property type="entry name" value="Head domain of nucleotide exchange factor GrpE"/>
    <property type="match status" value="1"/>
</dbReference>
<dbReference type="GO" id="GO:0000774">
    <property type="term" value="F:adenyl-nucleotide exchange factor activity"/>
    <property type="evidence" value="ECO:0007669"/>
    <property type="project" value="InterPro"/>
</dbReference>
<dbReference type="InterPro" id="IPR009012">
    <property type="entry name" value="GrpE_head"/>
</dbReference>
<evidence type="ECO:0000256" key="5">
    <source>
        <dbReference type="SAM" id="Coils"/>
    </source>
</evidence>
<proteinExistence type="inferred from homology"/>
<evidence type="ECO:0000313" key="6">
    <source>
        <dbReference type="EMBL" id="PIT91402.1"/>
    </source>
</evidence>
<dbReference type="GO" id="GO:0051082">
    <property type="term" value="F:unfolded protein binding"/>
    <property type="evidence" value="ECO:0007669"/>
    <property type="project" value="TreeGrafter"/>
</dbReference>
<dbReference type="CDD" id="cd00446">
    <property type="entry name" value="GrpE"/>
    <property type="match status" value="1"/>
</dbReference>
<keyword evidence="3" id="KW-0346">Stress response</keyword>
<keyword evidence="5" id="KW-0175">Coiled coil</keyword>
<evidence type="ECO:0000256" key="3">
    <source>
        <dbReference type="HAMAP-Rule" id="MF_01151"/>
    </source>
</evidence>
<dbReference type="Gene3D" id="3.90.20.20">
    <property type="match status" value="1"/>
</dbReference>
<evidence type="ECO:0000256" key="2">
    <source>
        <dbReference type="ARBA" id="ARBA00023186"/>
    </source>
</evidence>
<dbReference type="GO" id="GO:0042803">
    <property type="term" value="F:protein homodimerization activity"/>
    <property type="evidence" value="ECO:0007669"/>
    <property type="project" value="InterPro"/>
</dbReference>
<dbReference type="HAMAP" id="MF_01151">
    <property type="entry name" value="GrpE"/>
    <property type="match status" value="1"/>
</dbReference>
<comment type="subunit">
    <text evidence="3">Homodimer.</text>
</comment>
<dbReference type="EMBL" id="PFBJ01000003">
    <property type="protein sequence ID" value="PIT91402.1"/>
    <property type="molecule type" value="Genomic_DNA"/>
</dbReference>
<dbReference type="InterPro" id="IPR013805">
    <property type="entry name" value="GrpE_CC"/>
</dbReference>
<comment type="subcellular location">
    <subcellularLocation>
        <location evidence="3">Cytoplasm</location>
    </subcellularLocation>
</comment>
<evidence type="ECO:0000256" key="1">
    <source>
        <dbReference type="ARBA" id="ARBA00009054"/>
    </source>
</evidence>
<name>A0A2M6WF36_9BACT</name>
<dbReference type="GO" id="GO:0051087">
    <property type="term" value="F:protein-folding chaperone binding"/>
    <property type="evidence" value="ECO:0007669"/>
    <property type="project" value="InterPro"/>
</dbReference>
<gene>
    <name evidence="3 6" type="primary">grpE</name>
    <name evidence="6" type="ORF">COU17_00220</name>
</gene>
<comment type="caution">
    <text evidence="6">The sequence shown here is derived from an EMBL/GenBank/DDBJ whole genome shotgun (WGS) entry which is preliminary data.</text>
</comment>
<evidence type="ECO:0000256" key="4">
    <source>
        <dbReference type="RuleBase" id="RU004478"/>
    </source>
</evidence>
<accession>A0A2M6WF36</accession>
<dbReference type="PANTHER" id="PTHR21237">
    <property type="entry name" value="GRPE PROTEIN"/>
    <property type="match status" value="1"/>
</dbReference>
<comment type="function">
    <text evidence="3">Participates actively in the response to hyperosmotic and heat shock by preventing the aggregation of stress-denatured proteins, in association with DnaK and GrpE. It is the nucleotide exchange factor for DnaK and may function as a thermosensor. Unfolded proteins bind initially to DnaJ; upon interaction with the DnaJ-bound protein, DnaK hydrolyzes its bound ATP, resulting in the formation of a stable complex. GrpE releases ADP from DnaK; ATP binding to DnaK triggers the release of the substrate protein, thus completing the reaction cycle. Several rounds of ATP-dependent interactions between DnaJ, DnaK and GrpE are required for fully efficient folding.</text>
</comment>
<dbReference type="InterPro" id="IPR000740">
    <property type="entry name" value="GrpE"/>
</dbReference>
<feature type="coiled-coil region" evidence="5">
    <location>
        <begin position="28"/>
        <end position="55"/>
    </location>
</feature>
<dbReference type="PRINTS" id="PR00773">
    <property type="entry name" value="GRPEPROTEIN"/>
</dbReference>
<dbReference type="Pfam" id="PF01025">
    <property type="entry name" value="GrpE"/>
    <property type="match status" value="1"/>
</dbReference>
<dbReference type="SUPFAM" id="SSF51064">
    <property type="entry name" value="Head domain of nucleotide exchange factor GrpE"/>
    <property type="match status" value="1"/>
</dbReference>
<keyword evidence="3" id="KW-0963">Cytoplasm</keyword>
<dbReference type="SUPFAM" id="SSF58014">
    <property type="entry name" value="Coiled-coil domain of nucleotide exchange factor GrpE"/>
    <property type="match status" value="1"/>
</dbReference>
<organism evidence="6 7">
    <name type="scientific">Candidatus Kaiserbacteria bacterium CG10_big_fil_rev_8_21_14_0_10_49_17</name>
    <dbReference type="NCBI Taxonomy" id="1974609"/>
    <lineage>
        <taxon>Bacteria</taxon>
        <taxon>Candidatus Kaiseribacteriota</taxon>
    </lineage>
</organism>
<dbReference type="Proteomes" id="UP000228809">
    <property type="component" value="Unassembled WGS sequence"/>
</dbReference>
<dbReference type="AlphaFoldDB" id="A0A2M6WF36"/>
<evidence type="ECO:0000313" key="7">
    <source>
        <dbReference type="Proteomes" id="UP000228809"/>
    </source>
</evidence>
<keyword evidence="2 3" id="KW-0143">Chaperone</keyword>
<dbReference type="GO" id="GO:0006457">
    <property type="term" value="P:protein folding"/>
    <property type="evidence" value="ECO:0007669"/>
    <property type="project" value="InterPro"/>
</dbReference>
<comment type="similarity">
    <text evidence="1 3 4">Belongs to the GrpE family.</text>
</comment>
<sequence>MDKKKINKKIDTEEEVVHNDDIHFEEEGESAADTLRKLRKKLKECQKERAEYLDGWQRIQAEVVNARKAEVLAKEKERERIVQDVLLSFLPALDAFDMAINSEAWHSVDGAWRAGVEHIHSLLTTTLALYNVAPYGEVGDKFDTSLHEALSSQSVPSEQENTVVSVLKKGYVMGESVLRPAQVIIGVSK</sequence>